<organism evidence="11">
    <name type="scientific">Nothobranchius pienaari</name>
    <dbReference type="NCBI Taxonomy" id="704102"/>
    <lineage>
        <taxon>Eukaryota</taxon>
        <taxon>Metazoa</taxon>
        <taxon>Chordata</taxon>
        <taxon>Craniata</taxon>
        <taxon>Vertebrata</taxon>
        <taxon>Euteleostomi</taxon>
        <taxon>Actinopterygii</taxon>
        <taxon>Neopterygii</taxon>
        <taxon>Teleostei</taxon>
        <taxon>Neoteleostei</taxon>
        <taxon>Acanthomorphata</taxon>
        <taxon>Ovalentaria</taxon>
        <taxon>Atherinomorphae</taxon>
        <taxon>Cyprinodontiformes</taxon>
        <taxon>Nothobranchiidae</taxon>
        <taxon>Nothobranchius</taxon>
    </lineage>
</organism>
<feature type="region of interest" description="Disordered" evidence="8">
    <location>
        <begin position="970"/>
        <end position="1050"/>
    </location>
</feature>
<evidence type="ECO:0000256" key="4">
    <source>
        <dbReference type="ARBA" id="ARBA00022833"/>
    </source>
</evidence>
<proteinExistence type="predicted"/>
<feature type="compositionally biased region" description="Low complexity" evidence="8">
    <location>
        <begin position="705"/>
        <end position="729"/>
    </location>
</feature>
<feature type="domain" description="SAM" evidence="9">
    <location>
        <begin position="1052"/>
        <end position="1116"/>
    </location>
</feature>
<sequence length="1116" mass="118488">MMDKELLRQNQSEQTSNGSAPSTPTTPTPPRLIPNPMLLDSPAPTPTPTTSSPPPPLTPAPSVSASHGPKAAVGGALSPHILVPAPPKPPTLRTYSRPILPSNTSKAPPQPSSITAPSPSSTSSSSHTSTSLTNGSTRPGSTPTPITTFHNPASPPGRQVSSAHPVGTPGHVRANQSPSPVRLLGKGLKGSGQDQVLLRAQMLILTSAMRPARSSSSSSSSSSSNTASAQLQSLTLRPPPPGTLTIPPSLRLKPPSSVPLLSRPNTPTFPPLRPRPQPSTTATESPATPSRHLPVPPPSLYSPVRAVPLRPRLHPPNSHRAASPRQSSPLHPVSAAPSSLSRTRPGIKSCPLTQTLLGPGPSQRVPLSSSSPFERSAARQLQIIALSSGRQPHPGHAALEPPELSGQSKRSEILLPLPQTSSSSTPGPTSPLSQTLTQKVELKARTEPGERIRGIQSGVRDERNATKDVQVEKEVQRDQVKEEKEPETGREEESMDVTEEGEKDGESREKMEEEEGGETPMEQSENPVLLQHQNTGPVPVPDTVKDSSVESKLSLGLTSAPVQKPLPGPRPAPGPGTGPGPGPIQTSGQGLKTPESTQTPGPVQRLGPVQKPGPGPGSVLPPGPKLVQTPRPVHRLLPGPVQKPEPGLGSGPGSVPPPGPGLVQTPESVSVPEVLVQKLQEPQRDLQPISQEDLCENMSTQSDNQSALSSLSSQSPPSSPFIASSTPSSEHPPPLLPAHPAPLAHLSPPPEEEQKVDKTPSESQPDAEPLCQSEDETESLGQSMSGPWEMKAWPEGRQVLTHLVEGFIIQEGLEPFPQAVGPCPLTCPVVQVNRSSLLVPDQVTKPQEVNRTNGRVELPVTETVKPAEQSTDSDEDGGEANKTRTRSGHKDRAVLHCQFCGKRGHAHNFMRSKRFCSTSCARGFNVRLTKRLRALSAGSRSERPRPALNRAESVPGKPLLLRLPRDLWSAGRREKEGKEKAPAPAVEQGEEEEELRGGGEEEEDEDAEQEDPAVAMAARTERRAARRVRRASAPAVTTSTPTTTFRPAPSQWSVEEVASFIHTLPGCSDVAEAFRLQEIDGQALLLLTEDHLMTSMNIKLGPALKICAHINALKNQ</sequence>
<feature type="compositionally biased region" description="Basic and acidic residues" evidence="8">
    <location>
        <begin position="440"/>
        <end position="492"/>
    </location>
</feature>
<feature type="compositionally biased region" description="Basic and acidic residues" evidence="8">
    <location>
        <begin position="971"/>
        <end position="981"/>
    </location>
</feature>
<dbReference type="Gene3D" id="1.10.150.50">
    <property type="entry name" value="Transcription Factor, Ets-1"/>
    <property type="match status" value="1"/>
</dbReference>
<evidence type="ECO:0000256" key="8">
    <source>
        <dbReference type="SAM" id="MobiDB-lite"/>
    </source>
</evidence>
<feature type="region of interest" description="Disordered" evidence="8">
    <location>
        <begin position="935"/>
        <end position="956"/>
    </location>
</feature>
<feature type="compositionally biased region" description="Pro residues" evidence="8">
    <location>
        <begin position="611"/>
        <end position="624"/>
    </location>
</feature>
<feature type="compositionally biased region" description="Polar residues" evidence="8">
    <location>
        <begin position="8"/>
        <end position="22"/>
    </location>
</feature>
<protein>
    <submittedName>
        <fullName evidence="11">Polyhomeotic homolog 3</fullName>
    </submittedName>
</protein>
<evidence type="ECO:0000259" key="9">
    <source>
        <dbReference type="PROSITE" id="PS50105"/>
    </source>
</evidence>
<evidence type="ECO:0000256" key="2">
    <source>
        <dbReference type="ARBA" id="ARBA00022723"/>
    </source>
</evidence>
<dbReference type="GO" id="GO:0042393">
    <property type="term" value="F:histone binding"/>
    <property type="evidence" value="ECO:0007669"/>
    <property type="project" value="TreeGrafter"/>
</dbReference>
<feature type="compositionally biased region" description="Low complexity" evidence="8">
    <location>
        <begin position="214"/>
        <end position="224"/>
    </location>
</feature>
<keyword evidence="4" id="KW-0862">Zinc</keyword>
<reference evidence="11" key="2">
    <citation type="submission" date="2016-06" db="EMBL/GenBank/DDBJ databases">
        <title>The genome of a short-lived fish provides insights into sex chromosome evolution and the genetic control of aging.</title>
        <authorList>
            <person name="Reichwald K."/>
            <person name="Felder M."/>
            <person name="Petzold A."/>
            <person name="Koch P."/>
            <person name="Groth M."/>
            <person name="Platzer M."/>
        </authorList>
    </citation>
    <scope>NUCLEOTIDE SEQUENCE</scope>
    <source>
        <tissue evidence="11">Brain</tissue>
    </source>
</reference>
<dbReference type="PANTHER" id="PTHR12247:SF86">
    <property type="entry name" value="POLYHOMEOTIC-LIKE PROTEIN 2"/>
    <property type="match status" value="1"/>
</dbReference>
<dbReference type="InterPro" id="IPR050548">
    <property type="entry name" value="PcG_chromatin_remod_factors"/>
</dbReference>
<feature type="region of interest" description="Disordered" evidence="8">
    <location>
        <begin position="861"/>
        <end position="888"/>
    </location>
</feature>
<feature type="compositionally biased region" description="Polar residues" evidence="8">
    <location>
        <begin position="138"/>
        <end position="151"/>
    </location>
</feature>
<dbReference type="AlphaFoldDB" id="A0A1A8L2B3"/>
<dbReference type="Gene3D" id="3.30.60.160">
    <property type="match status" value="1"/>
</dbReference>
<dbReference type="Pfam" id="PF00536">
    <property type="entry name" value="SAM_1"/>
    <property type="match status" value="1"/>
</dbReference>
<dbReference type="GO" id="GO:0008270">
    <property type="term" value="F:zinc ion binding"/>
    <property type="evidence" value="ECO:0007669"/>
    <property type="project" value="UniProtKB-KW"/>
</dbReference>
<dbReference type="InterPro" id="IPR012313">
    <property type="entry name" value="Znf_FCS"/>
</dbReference>
<feature type="compositionally biased region" description="Pro residues" evidence="8">
    <location>
        <begin position="267"/>
        <end position="277"/>
    </location>
</feature>
<dbReference type="InterPro" id="IPR001660">
    <property type="entry name" value="SAM"/>
</dbReference>
<feature type="region of interest" description="Disordered" evidence="8">
    <location>
        <begin position="389"/>
        <end position="789"/>
    </location>
</feature>
<dbReference type="InterPro" id="IPR013761">
    <property type="entry name" value="SAM/pointed_sf"/>
</dbReference>
<evidence type="ECO:0000313" key="11">
    <source>
        <dbReference type="EMBL" id="SBR38034.1"/>
    </source>
</evidence>
<feature type="domain" description="FCS-type" evidence="10">
    <location>
        <begin position="888"/>
        <end position="922"/>
    </location>
</feature>
<feature type="compositionally biased region" description="Low complexity" evidence="8">
    <location>
        <begin position="112"/>
        <end position="137"/>
    </location>
</feature>
<accession>A0A1A8L2B3</accession>
<evidence type="ECO:0000256" key="5">
    <source>
        <dbReference type="ARBA" id="ARBA00023125"/>
    </source>
</evidence>
<feature type="compositionally biased region" description="Pro residues" evidence="8">
    <location>
        <begin position="43"/>
        <end position="59"/>
    </location>
</feature>
<dbReference type="CDD" id="cd09577">
    <property type="entry name" value="SAM_Ph1_2_3"/>
    <property type="match status" value="1"/>
</dbReference>
<feature type="compositionally biased region" description="Acidic residues" evidence="8">
    <location>
        <begin position="493"/>
        <end position="503"/>
    </location>
</feature>
<gene>
    <name evidence="11" type="primary">PHC3</name>
</gene>
<evidence type="ECO:0000256" key="1">
    <source>
        <dbReference type="ARBA" id="ARBA00004123"/>
    </source>
</evidence>
<feature type="compositionally biased region" description="Low complexity" evidence="8">
    <location>
        <begin position="1031"/>
        <end position="1050"/>
    </location>
</feature>
<feature type="region of interest" description="Disordered" evidence="8">
    <location>
        <begin position="1"/>
        <end position="192"/>
    </location>
</feature>
<dbReference type="SUPFAM" id="SSF47769">
    <property type="entry name" value="SAM/Pointed domain"/>
    <property type="match status" value="1"/>
</dbReference>
<name>A0A1A8L2B3_9TELE</name>
<feature type="compositionally biased region" description="Pro residues" evidence="8">
    <location>
        <begin position="730"/>
        <end position="740"/>
    </location>
</feature>
<dbReference type="Pfam" id="PF21319">
    <property type="entry name" value="zf-FCS_1"/>
    <property type="match status" value="1"/>
</dbReference>
<evidence type="ECO:0000256" key="3">
    <source>
        <dbReference type="ARBA" id="ARBA00022771"/>
    </source>
</evidence>
<feature type="compositionally biased region" description="Pro residues" evidence="8">
    <location>
        <begin position="24"/>
        <end position="33"/>
    </location>
</feature>
<keyword evidence="3 7" id="KW-0863">Zinc-finger</keyword>
<evidence type="ECO:0000256" key="6">
    <source>
        <dbReference type="ARBA" id="ARBA00023242"/>
    </source>
</evidence>
<dbReference type="GO" id="GO:0003682">
    <property type="term" value="F:chromatin binding"/>
    <property type="evidence" value="ECO:0007669"/>
    <property type="project" value="TreeGrafter"/>
</dbReference>
<dbReference type="InterPro" id="IPR038603">
    <property type="entry name" value="Znf_FCS_sf"/>
</dbReference>
<feature type="region of interest" description="Disordered" evidence="8">
    <location>
        <begin position="208"/>
        <end position="376"/>
    </location>
</feature>
<dbReference type="PANTHER" id="PTHR12247">
    <property type="entry name" value="POLYCOMB GROUP PROTEIN"/>
    <property type="match status" value="1"/>
</dbReference>
<dbReference type="GO" id="GO:0035102">
    <property type="term" value="C:PRC1 complex"/>
    <property type="evidence" value="ECO:0007669"/>
    <property type="project" value="TreeGrafter"/>
</dbReference>
<keyword evidence="2" id="KW-0479">Metal-binding</keyword>
<keyword evidence="6" id="KW-0539">Nucleus</keyword>
<dbReference type="SMART" id="SM00454">
    <property type="entry name" value="SAM"/>
    <property type="match status" value="1"/>
</dbReference>
<feature type="compositionally biased region" description="Pro residues" evidence="8">
    <location>
        <begin position="564"/>
        <end position="582"/>
    </location>
</feature>
<dbReference type="GO" id="GO:0003677">
    <property type="term" value="F:DNA binding"/>
    <property type="evidence" value="ECO:0007669"/>
    <property type="project" value="UniProtKB-KW"/>
</dbReference>
<evidence type="ECO:0000256" key="7">
    <source>
        <dbReference type="PROSITE-ProRule" id="PRU00367"/>
    </source>
</evidence>
<feature type="compositionally biased region" description="Polar residues" evidence="8">
    <location>
        <begin position="584"/>
        <end position="601"/>
    </location>
</feature>
<dbReference type="PROSITE" id="PS51024">
    <property type="entry name" value="ZF_FCS"/>
    <property type="match status" value="1"/>
</dbReference>
<dbReference type="PROSITE" id="PS50105">
    <property type="entry name" value="SAM_DOMAIN"/>
    <property type="match status" value="1"/>
</dbReference>
<feature type="compositionally biased region" description="Acidic residues" evidence="8">
    <location>
        <begin position="988"/>
        <end position="1011"/>
    </location>
</feature>
<comment type="subcellular location">
    <subcellularLocation>
        <location evidence="1">Nucleus</location>
    </subcellularLocation>
</comment>
<dbReference type="EMBL" id="HAEF01000652">
    <property type="protein sequence ID" value="SBR38034.1"/>
    <property type="molecule type" value="Transcribed_RNA"/>
</dbReference>
<evidence type="ECO:0000259" key="10">
    <source>
        <dbReference type="PROSITE" id="PS51024"/>
    </source>
</evidence>
<feature type="compositionally biased region" description="Low complexity" evidence="8">
    <location>
        <begin position="414"/>
        <end position="437"/>
    </location>
</feature>
<keyword evidence="5" id="KW-0238">DNA-binding</keyword>
<feature type="compositionally biased region" description="Low complexity" evidence="8">
    <location>
        <begin position="278"/>
        <end position="290"/>
    </location>
</feature>
<reference evidence="11" key="1">
    <citation type="submission" date="2016-05" db="EMBL/GenBank/DDBJ databases">
        <authorList>
            <person name="Lavstsen T."/>
            <person name="Jespersen J.S."/>
        </authorList>
    </citation>
    <scope>NUCLEOTIDE SEQUENCE</scope>
    <source>
        <tissue evidence="11">Brain</tissue>
    </source>
</reference>
<dbReference type="GO" id="GO:0045892">
    <property type="term" value="P:negative regulation of DNA-templated transcription"/>
    <property type="evidence" value="ECO:0007669"/>
    <property type="project" value="TreeGrafter"/>
</dbReference>